<organism evidence="2 3">
    <name type="scientific">Aspergillus ellipticus CBS 707.79</name>
    <dbReference type="NCBI Taxonomy" id="1448320"/>
    <lineage>
        <taxon>Eukaryota</taxon>
        <taxon>Fungi</taxon>
        <taxon>Dikarya</taxon>
        <taxon>Ascomycota</taxon>
        <taxon>Pezizomycotina</taxon>
        <taxon>Eurotiomycetes</taxon>
        <taxon>Eurotiomycetidae</taxon>
        <taxon>Eurotiales</taxon>
        <taxon>Aspergillaceae</taxon>
        <taxon>Aspergillus</taxon>
        <taxon>Aspergillus subgen. Circumdati</taxon>
    </lineage>
</organism>
<dbReference type="AlphaFoldDB" id="A0A319D9T9"/>
<keyword evidence="3" id="KW-1185">Reference proteome</keyword>
<reference evidence="2 3" key="1">
    <citation type="submission" date="2018-02" db="EMBL/GenBank/DDBJ databases">
        <title>The genomes of Aspergillus section Nigri reveals drivers in fungal speciation.</title>
        <authorList>
            <consortium name="DOE Joint Genome Institute"/>
            <person name="Vesth T.C."/>
            <person name="Nybo J."/>
            <person name="Theobald S."/>
            <person name="Brandl J."/>
            <person name="Frisvad J.C."/>
            <person name="Nielsen K.F."/>
            <person name="Lyhne E.K."/>
            <person name="Kogle M.E."/>
            <person name="Kuo A."/>
            <person name="Riley R."/>
            <person name="Clum A."/>
            <person name="Nolan M."/>
            <person name="Lipzen A."/>
            <person name="Salamov A."/>
            <person name="Henrissat B."/>
            <person name="Wiebenga A."/>
            <person name="De vries R.P."/>
            <person name="Grigoriev I.V."/>
            <person name="Mortensen U.H."/>
            <person name="Andersen M.R."/>
            <person name="Baker S.E."/>
        </authorList>
    </citation>
    <scope>NUCLEOTIDE SEQUENCE [LARGE SCALE GENOMIC DNA]</scope>
    <source>
        <strain evidence="2 3">CBS 707.79</strain>
    </source>
</reference>
<name>A0A319D9T9_9EURO</name>
<dbReference type="VEuPathDB" id="FungiDB:BO71DRAFT_241509"/>
<proteinExistence type="predicted"/>
<dbReference type="Proteomes" id="UP000247810">
    <property type="component" value="Unassembled WGS sequence"/>
</dbReference>
<evidence type="ECO:0000313" key="2">
    <source>
        <dbReference type="EMBL" id="PYH94130.1"/>
    </source>
</evidence>
<feature type="region of interest" description="Disordered" evidence="1">
    <location>
        <begin position="1"/>
        <end position="29"/>
    </location>
</feature>
<evidence type="ECO:0000313" key="3">
    <source>
        <dbReference type="Proteomes" id="UP000247810"/>
    </source>
</evidence>
<gene>
    <name evidence="2" type="ORF">BO71DRAFT_241509</name>
</gene>
<dbReference type="EMBL" id="KZ825879">
    <property type="protein sequence ID" value="PYH94130.1"/>
    <property type="molecule type" value="Genomic_DNA"/>
</dbReference>
<sequence>MRPSDDQRRKYARSTMPGGGFSPREGPANWRGFPKANTALPCVIGAVVCDFQFQWRAAAAVVKLLLRANCPCLVLATPVLRTPALFSSCPPFRSFVPSSAPNTWGESPQTRASLVSLLLRR</sequence>
<accession>A0A319D9T9</accession>
<protein>
    <submittedName>
        <fullName evidence="2">Uncharacterized protein</fullName>
    </submittedName>
</protein>
<evidence type="ECO:0000256" key="1">
    <source>
        <dbReference type="SAM" id="MobiDB-lite"/>
    </source>
</evidence>